<gene>
    <name evidence="1" type="ORF">FCALED_LOCUS6710</name>
</gene>
<sequence>QINIRGCESFPGKLIPPTYKITMRKSLINCLISYYERVYADLRYKFYSGIQKQDKDAIFVSSSMIRISALYIADERFRSQLCRSDLDANVMVAFLNNEDNLEYWPATICYFFKHTIVLPNRLTEHILAIVDWYSKHSKKDHFNVPQRGLSKTLDRVIQNGMRHVELWKL</sequence>
<dbReference type="OrthoDB" id="2421950at2759"/>
<proteinExistence type="predicted"/>
<evidence type="ECO:0000313" key="1">
    <source>
        <dbReference type="EMBL" id="CAG8563155.1"/>
    </source>
</evidence>
<dbReference type="EMBL" id="CAJVPQ010001649">
    <property type="protein sequence ID" value="CAG8563155.1"/>
    <property type="molecule type" value="Genomic_DNA"/>
</dbReference>
<protein>
    <submittedName>
        <fullName evidence="1">1717_t:CDS:1</fullName>
    </submittedName>
</protein>
<dbReference type="Proteomes" id="UP000789570">
    <property type="component" value="Unassembled WGS sequence"/>
</dbReference>
<keyword evidence="2" id="KW-1185">Reference proteome</keyword>
<reference evidence="1" key="1">
    <citation type="submission" date="2021-06" db="EMBL/GenBank/DDBJ databases">
        <authorList>
            <person name="Kallberg Y."/>
            <person name="Tangrot J."/>
            <person name="Rosling A."/>
        </authorList>
    </citation>
    <scope>NUCLEOTIDE SEQUENCE</scope>
    <source>
        <strain evidence="1">UK204</strain>
    </source>
</reference>
<comment type="caution">
    <text evidence="1">The sequence shown here is derived from an EMBL/GenBank/DDBJ whole genome shotgun (WGS) entry which is preliminary data.</text>
</comment>
<organism evidence="1 2">
    <name type="scientific">Funneliformis caledonium</name>
    <dbReference type="NCBI Taxonomy" id="1117310"/>
    <lineage>
        <taxon>Eukaryota</taxon>
        <taxon>Fungi</taxon>
        <taxon>Fungi incertae sedis</taxon>
        <taxon>Mucoromycota</taxon>
        <taxon>Glomeromycotina</taxon>
        <taxon>Glomeromycetes</taxon>
        <taxon>Glomerales</taxon>
        <taxon>Glomeraceae</taxon>
        <taxon>Funneliformis</taxon>
    </lineage>
</organism>
<name>A0A9N9BGJ6_9GLOM</name>
<dbReference type="AlphaFoldDB" id="A0A9N9BGJ6"/>
<accession>A0A9N9BGJ6</accession>
<feature type="non-terminal residue" evidence="1">
    <location>
        <position position="1"/>
    </location>
</feature>
<evidence type="ECO:0000313" key="2">
    <source>
        <dbReference type="Proteomes" id="UP000789570"/>
    </source>
</evidence>